<comment type="catalytic activity">
    <reaction evidence="13 15">
        <text>L-threonyl-[protein] + ATP = O-phospho-L-threonyl-[protein] + ADP + H(+)</text>
        <dbReference type="Rhea" id="RHEA:46608"/>
        <dbReference type="Rhea" id="RHEA-COMP:11060"/>
        <dbReference type="Rhea" id="RHEA-COMP:11605"/>
        <dbReference type="ChEBI" id="CHEBI:15378"/>
        <dbReference type="ChEBI" id="CHEBI:30013"/>
        <dbReference type="ChEBI" id="CHEBI:30616"/>
        <dbReference type="ChEBI" id="CHEBI:61977"/>
        <dbReference type="ChEBI" id="CHEBI:456216"/>
        <dbReference type="EC" id="2.7.11.13"/>
    </reaction>
</comment>
<evidence type="ECO:0000259" key="21">
    <source>
        <dbReference type="PROSITE" id="PS50081"/>
    </source>
</evidence>
<evidence type="ECO:0000256" key="17">
    <source>
        <dbReference type="PIRSR" id="PIRSR000551-51"/>
    </source>
</evidence>
<evidence type="ECO:0000313" key="23">
    <source>
        <dbReference type="Proteomes" id="UP000504635"/>
    </source>
</evidence>
<feature type="domain" description="Protein kinase" evidence="20">
    <location>
        <begin position="324"/>
        <end position="582"/>
    </location>
</feature>
<accession>A0A6J2YCG5</accession>
<feature type="region of interest" description="Disordered" evidence="19">
    <location>
        <begin position="1"/>
        <end position="54"/>
    </location>
</feature>
<keyword evidence="12 15" id="KW-0067">ATP-binding</keyword>
<dbReference type="InterPro" id="IPR046349">
    <property type="entry name" value="C1-like_sf"/>
</dbReference>
<dbReference type="EC" id="2.7.11.13" evidence="2 15"/>
<dbReference type="Gene3D" id="1.10.510.10">
    <property type="entry name" value="Transferase(Phosphotransferase) domain 1"/>
    <property type="match status" value="1"/>
</dbReference>
<dbReference type="RefSeq" id="XP_030761558.1">
    <property type="nucleotide sequence ID" value="XM_030905698.1"/>
</dbReference>
<dbReference type="PROSITE" id="PS50011">
    <property type="entry name" value="PROTEIN_KINASE_DOM"/>
    <property type="match status" value="1"/>
</dbReference>
<dbReference type="SMART" id="SM00109">
    <property type="entry name" value="C1"/>
    <property type="match status" value="2"/>
</dbReference>
<dbReference type="GO" id="GO:0004697">
    <property type="term" value="F:diacylglycerol-dependent serine/threonine kinase activity"/>
    <property type="evidence" value="ECO:0007669"/>
    <property type="project" value="UniProtKB-EC"/>
</dbReference>
<evidence type="ECO:0000256" key="6">
    <source>
        <dbReference type="ARBA" id="ARBA00022723"/>
    </source>
</evidence>
<evidence type="ECO:0000256" key="16">
    <source>
        <dbReference type="PIRSR" id="PIRSR000551-50"/>
    </source>
</evidence>
<dbReference type="RefSeq" id="XP_030761548.1">
    <property type="nucleotide sequence ID" value="XM_030905688.1"/>
</dbReference>
<dbReference type="SUPFAM" id="SSF57889">
    <property type="entry name" value="Cysteine-rich domain"/>
    <property type="match status" value="2"/>
</dbReference>
<dbReference type="GO" id="GO:0005524">
    <property type="term" value="F:ATP binding"/>
    <property type="evidence" value="ECO:0007669"/>
    <property type="project" value="UniProtKB-UniRule"/>
</dbReference>
<dbReference type="InterPro" id="IPR011009">
    <property type="entry name" value="Kinase-like_dom_sf"/>
</dbReference>
<feature type="domain" description="Phorbol-ester/DAG-type" evidence="21">
    <location>
        <begin position="193"/>
        <end position="243"/>
    </location>
</feature>
<dbReference type="PIRSF" id="PIRSF000551">
    <property type="entry name" value="PKC_delta"/>
    <property type="match status" value="1"/>
</dbReference>
<dbReference type="InterPro" id="IPR000961">
    <property type="entry name" value="AGC-kinase_C"/>
</dbReference>
<dbReference type="InterPro" id="IPR014376">
    <property type="entry name" value="Prot_kin_PKC_delta"/>
</dbReference>
<feature type="domain" description="AGC-kinase C-terminal" evidence="22">
    <location>
        <begin position="583"/>
        <end position="652"/>
    </location>
</feature>
<evidence type="ECO:0000256" key="8">
    <source>
        <dbReference type="ARBA" id="ARBA00022741"/>
    </source>
</evidence>
<dbReference type="CDD" id="cd20834">
    <property type="entry name" value="C1_nPKC_theta-like_rpt1"/>
    <property type="match status" value="1"/>
</dbReference>
<evidence type="ECO:0000256" key="5">
    <source>
        <dbReference type="ARBA" id="ARBA00022679"/>
    </source>
</evidence>
<dbReference type="InterPro" id="IPR020454">
    <property type="entry name" value="DAG/PE-bd"/>
</dbReference>
<evidence type="ECO:0000256" key="4">
    <source>
        <dbReference type="ARBA" id="ARBA00022553"/>
    </source>
</evidence>
<dbReference type="SMART" id="SM00220">
    <property type="entry name" value="S_TKc"/>
    <property type="match status" value="1"/>
</dbReference>
<dbReference type="Pfam" id="PF00069">
    <property type="entry name" value="Pkinase"/>
    <property type="match status" value="1"/>
</dbReference>
<sequence>MMFTGSSVNKQRKSSSGDKRNGERRRYNGKNTRYSDLGDNSGTKIHGKPRVPRHHNMVQKMSQSDGMVSYSLGGSSTSPLIPNPFEVERDRPENDFSKIFGREINRRRGAVKHQRVHSVKGHKFVAKFFRQPTFCAFCKDFLWGFGKQGYQCQSCQTAVHKKCHDKLLSKCSGSGINSESTIYLRERFKVDVPHRFKIHNYMSPTFCDHCGSLLYGLYRQGLKCEECDVNCHKKCEKLMANLCGINQKLVVEAIEKVRKGSIDSRDSPGSTLNPALNPAFALDYNDLPEEVSQSSTYQSFQRSGRITPPATTIPRFRKYCVDDFNFLKVLGKGSFGKVLLAELKGTEYYYAVKCLKKDVVLEDDDVECTLIERKVLALGTKHPYLCHLLCTFQTESHLFFVMEYLNGGDLMFHIQAERRFSEARARFYGAEIVSGLKFLHNKGIVYRDLKLDNILLDFDGHVRIADFGMCKLQIFLDRMADTFCGTPDYMAPEIIKGQHYNQCVDWWSFGVLLYEMLLGQSPFSGCDEDELFWSICNEKPVIPRFLSADANSVLTQFLEKDANKRLGNRFSPHGDIQDHPFFQPIDWPALEARKLEPPFRPNLQHPLDTQYFDKTFTTERAKLTPIETPIMQSMDQVQFQGFSYTNPNATDK</sequence>
<keyword evidence="3 15" id="KW-0723">Serine/threonine-protein kinase</keyword>
<keyword evidence="5 15" id="KW-0808">Transferase</keyword>
<dbReference type="PROSITE" id="PS00479">
    <property type="entry name" value="ZF_DAG_PE_1"/>
    <property type="match status" value="1"/>
</dbReference>
<dbReference type="InterPro" id="IPR017441">
    <property type="entry name" value="Protein_kinase_ATP_BS"/>
</dbReference>
<keyword evidence="11" id="KW-0862">Zinc</keyword>
<dbReference type="SMART" id="SM00133">
    <property type="entry name" value="S_TK_X"/>
    <property type="match status" value="1"/>
</dbReference>
<keyword evidence="7" id="KW-0677">Repeat</keyword>
<evidence type="ECO:0000313" key="25">
    <source>
        <dbReference type="RefSeq" id="XP_030761558.1"/>
    </source>
</evidence>
<dbReference type="InterPro" id="IPR017892">
    <property type="entry name" value="Pkinase_C"/>
</dbReference>
<evidence type="ECO:0000256" key="11">
    <source>
        <dbReference type="ARBA" id="ARBA00022833"/>
    </source>
</evidence>
<dbReference type="PROSITE" id="PS00108">
    <property type="entry name" value="PROTEIN_KINASE_ST"/>
    <property type="match status" value="1"/>
</dbReference>
<keyword evidence="4" id="KW-0597">Phosphoprotein</keyword>
<dbReference type="SUPFAM" id="SSF56112">
    <property type="entry name" value="Protein kinase-like (PK-like)"/>
    <property type="match status" value="1"/>
</dbReference>
<feature type="binding site" evidence="17 18">
    <location>
        <position position="353"/>
    </location>
    <ligand>
        <name>ATP</name>
        <dbReference type="ChEBI" id="CHEBI:30616"/>
    </ligand>
</feature>
<dbReference type="GeneID" id="115886471"/>
<keyword evidence="6" id="KW-0479">Metal-binding</keyword>
<proteinExistence type="inferred from homology"/>
<protein>
    <recommendedName>
        <fullName evidence="2 15">Protein kinase C</fullName>
        <ecNumber evidence="2 15">2.7.11.13</ecNumber>
    </recommendedName>
</protein>
<organism evidence="23 25">
    <name type="scientific">Sitophilus oryzae</name>
    <name type="common">Rice weevil</name>
    <name type="synonym">Curculio oryzae</name>
    <dbReference type="NCBI Taxonomy" id="7048"/>
    <lineage>
        <taxon>Eukaryota</taxon>
        <taxon>Metazoa</taxon>
        <taxon>Ecdysozoa</taxon>
        <taxon>Arthropoda</taxon>
        <taxon>Hexapoda</taxon>
        <taxon>Insecta</taxon>
        <taxon>Pterygota</taxon>
        <taxon>Neoptera</taxon>
        <taxon>Endopterygota</taxon>
        <taxon>Coleoptera</taxon>
        <taxon>Polyphaga</taxon>
        <taxon>Cucujiformia</taxon>
        <taxon>Curculionidae</taxon>
        <taxon>Dryophthorinae</taxon>
        <taxon>Sitophilus</taxon>
    </lineage>
</organism>
<evidence type="ECO:0000256" key="3">
    <source>
        <dbReference type="ARBA" id="ARBA00022527"/>
    </source>
</evidence>
<dbReference type="AlphaFoldDB" id="A0A6J2YCG5"/>
<evidence type="ECO:0000256" key="9">
    <source>
        <dbReference type="ARBA" id="ARBA00022771"/>
    </source>
</evidence>
<dbReference type="Gene3D" id="3.30.60.20">
    <property type="match status" value="2"/>
</dbReference>
<dbReference type="PRINTS" id="PR00008">
    <property type="entry name" value="DAGPEDOMAIN"/>
</dbReference>
<feature type="binding site" evidence="17">
    <location>
        <begin position="330"/>
        <end position="338"/>
    </location>
    <ligand>
        <name>ATP</name>
        <dbReference type="ChEBI" id="CHEBI:30616"/>
    </ligand>
</feature>
<dbReference type="PANTHER" id="PTHR24351">
    <property type="entry name" value="RIBOSOMAL PROTEIN S6 KINASE"/>
    <property type="match status" value="1"/>
</dbReference>
<evidence type="ECO:0000256" key="19">
    <source>
        <dbReference type="SAM" id="MobiDB-lite"/>
    </source>
</evidence>
<evidence type="ECO:0000256" key="7">
    <source>
        <dbReference type="ARBA" id="ARBA00022737"/>
    </source>
</evidence>
<keyword evidence="23" id="KW-1185">Reference proteome</keyword>
<evidence type="ECO:0000313" key="24">
    <source>
        <dbReference type="RefSeq" id="XP_030761548.1"/>
    </source>
</evidence>
<gene>
    <name evidence="24 25 26" type="primary">LOC115886471</name>
</gene>
<dbReference type="OrthoDB" id="10047816at2759"/>
<dbReference type="PROSITE" id="PS00107">
    <property type="entry name" value="PROTEIN_KINASE_ATP"/>
    <property type="match status" value="1"/>
</dbReference>
<dbReference type="RefSeq" id="XP_030761566.1">
    <property type="nucleotide sequence ID" value="XM_030905706.1"/>
</dbReference>
<evidence type="ECO:0000256" key="15">
    <source>
        <dbReference type="PIRNR" id="PIRNR000551"/>
    </source>
</evidence>
<evidence type="ECO:0000313" key="26">
    <source>
        <dbReference type="RefSeq" id="XP_030761566.1"/>
    </source>
</evidence>
<dbReference type="InterPro" id="IPR008271">
    <property type="entry name" value="Ser/Thr_kinase_AS"/>
</dbReference>
<evidence type="ECO:0000256" key="14">
    <source>
        <dbReference type="ARBA" id="ARBA00047470"/>
    </source>
</evidence>
<feature type="compositionally biased region" description="Basic and acidic residues" evidence="19">
    <location>
        <begin position="15"/>
        <end position="26"/>
    </location>
</feature>
<dbReference type="FunFam" id="1.10.510.10:FF:000150">
    <property type="entry name" value="Protein kinase C, theta"/>
    <property type="match status" value="1"/>
</dbReference>
<evidence type="ECO:0000256" key="13">
    <source>
        <dbReference type="ARBA" id="ARBA00047272"/>
    </source>
</evidence>
<evidence type="ECO:0000256" key="2">
    <source>
        <dbReference type="ARBA" id="ARBA00012429"/>
    </source>
</evidence>
<dbReference type="Pfam" id="PF00130">
    <property type="entry name" value="C1_1"/>
    <property type="match status" value="2"/>
</dbReference>
<feature type="active site" description="Proton acceptor" evidence="16">
    <location>
        <position position="448"/>
    </location>
</feature>
<evidence type="ECO:0000259" key="20">
    <source>
        <dbReference type="PROSITE" id="PS50011"/>
    </source>
</evidence>
<dbReference type="PROSITE" id="PS51285">
    <property type="entry name" value="AGC_KINASE_CTER"/>
    <property type="match status" value="1"/>
</dbReference>
<evidence type="ECO:0000256" key="10">
    <source>
        <dbReference type="ARBA" id="ARBA00022777"/>
    </source>
</evidence>
<name>A0A6J2YCG5_SITOR</name>
<keyword evidence="10 15" id="KW-0418">Kinase</keyword>
<dbReference type="InterPro" id="IPR002219">
    <property type="entry name" value="PKC_DAG/PE"/>
</dbReference>
<feature type="domain" description="Phorbol-ester/DAG-type" evidence="21">
    <location>
        <begin position="121"/>
        <end position="171"/>
    </location>
</feature>
<dbReference type="CDD" id="cd20837">
    <property type="entry name" value="C1_nPKC_theta-like_rpt2"/>
    <property type="match status" value="1"/>
</dbReference>
<evidence type="ECO:0000256" key="12">
    <source>
        <dbReference type="ARBA" id="ARBA00022840"/>
    </source>
</evidence>
<evidence type="ECO:0000259" key="22">
    <source>
        <dbReference type="PROSITE" id="PS51285"/>
    </source>
</evidence>
<keyword evidence="9" id="KW-0863">Zinc-finger</keyword>
<comment type="catalytic activity">
    <reaction evidence="14">
        <text>L-seryl-[protein] + ATP = O-phospho-L-seryl-[protein] + ADP + H(+)</text>
        <dbReference type="Rhea" id="RHEA:17989"/>
        <dbReference type="Rhea" id="RHEA-COMP:9863"/>
        <dbReference type="Rhea" id="RHEA-COMP:11604"/>
        <dbReference type="ChEBI" id="CHEBI:15378"/>
        <dbReference type="ChEBI" id="CHEBI:29999"/>
        <dbReference type="ChEBI" id="CHEBI:30616"/>
        <dbReference type="ChEBI" id="CHEBI:83421"/>
        <dbReference type="ChEBI" id="CHEBI:456216"/>
        <dbReference type="EC" id="2.7.11.13"/>
    </reaction>
</comment>
<dbReference type="Gene3D" id="3.30.200.20">
    <property type="entry name" value="Phosphorylase Kinase, domain 1"/>
    <property type="match status" value="1"/>
</dbReference>
<comment type="similarity">
    <text evidence="1 15">Belongs to the protein kinase superfamily. AGC Ser/Thr protein kinase family. PKC subfamily.</text>
</comment>
<dbReference type="Proteomes" id="UP000504635">
    <property type="component" value="Unplaced"/>
</dbReference>
<dbReference type="GO" id="GO:0008270">
    <property type="term" value="F:zinc ion binding"/>
    <property type="evidence" value="ECO:0007669"/>
    <property type="project" value="UniProtKB-KW"/>
</dbReference>
<dbReference type="Pfam" id="PF00433">
    <property type="entry name" value="Pkinase_C"/>
    <property type="match status" value="1"/>
</dbReference>
<feature type="compositionally biased region" description="Polar residues" evidence="19">
    <location>
        <begin position="29"/>
        <end position="43"/>
    </location>
</feature>
<evidence type="ECO:0000256" key="18">
    <source>
        <dbReference type="PROSITE-ProRule" id="PRU10141"/>
    </source>
</evidence>
<evidence type="ECO:0000256" key="1">
    <source>
        <dbReference type="ARBA" id="ARBA00005490"/>
    </source>
</evidence>
<feature type="compositionally biased region" description="Basic residues" evidence="19">
    <location>
        <begin position="45"/>
        <end position="54"/>
    </location>
</feature>
<reference evidence="24 25" key="1">
    <citation type="submission" date="2025-04" db="UniProtKB">
        <authorList>
            <consortium name="RefSeq"/>
        </authorList>
    </citation>
    <scope>IDENTIFICATION</scope>
    <source>
        <tissue evidence="24 25">Gonads</tissue>
    </source>
</reference>
<dbReference type="FunFam" id="3.30.60.20:FF:000008">
    <property type="entry name" value="Protein kinase C theta"/>
    <property type="match status" value="1"/>
</dbReference>
<dbReference type="FunFam" id="3.30.200.20:FF:000020">
    <property type="entry name" value="Protein kinase C, alpha"/>
    <property type="match status" value="1"/>
</dbReference>
<dbReference type="InterPro" id="IPR000719">
    <property type="entry name" value="Prot_kinase_dom"/>
</dbReference>
<dbReference type="PROSITE" id="PS50081">
    <property type="entry name" value="ZF_DAG_PE_2"/>
    <property type="match status" value="2"/>
</dbReference>
<keyword evidence="8 15" id="KW-0547">Nucleotide-binding</keyword>
<dbReference type="FunFam" id="3.30.60.20:FF:000003">
    <property type="entry name" value="Protein kinase C delta"/>
    <property type="match status" value="1"/>
</dbReference>